<sequence>MKFAHDILDPFLDFDGIDAERHSYAISYSKGVCHGVGSMVKRLAVKPALQILLTHFQLSQWGAQWQNHRDAASYVTDFGQRLQTIL</sequence>
<protein>
    <submittedName>
        <fullName evidence="1">Uncharacterized protein</fullName>
    </submittedName>
</protein>
<accession>A0A4Y2FVC2</accession>
<comment type="caution">
    <text evidence="1">The sequence shown here is derived from an EMBL/GenBank/DDBJ whole genome shotgun (WGS) entry which is preliminary data.</text>
</comment>
<reference evidence="1 2" key="1">
    <citation type="journal article" date="2019" name="Sci. Rep.">
        <title>Orb-weaving spider Araneus ventricosus genome elucidates the spidroin gene catalogue.</title>
        <authorList>
            <person name="Kono N."/>
            <person name="Nakamura H."/>
            <person name="Ohtoshi R."/>
            <person name="Moran D.A.P."/>
            <person name="Shinohara A."/>
            <person name="Yoshida Y."/>
            <person name="Fujiwara M."/>
            <person name="Mori M."/>
            <person name="Tomita M."/>
            <person name="Arakawa K."/>
        </authorList>
    </citation>
    <scope>NUCLEOTIDE SEQUENCE [LARGE SCALE GENOMIC DNA]</scope>
</reference>
<dbReference type="EMBL" id="BGPR01001083">
    <property type="protein sequence ID" value="GBM44947.1"/>
    <property type="molecule type" value="Genomic_DNA"/>
</dbReference>
<organism evidence="1 2">
    <name type="scientific">Araneus ventricosus</name>
    <name type="common">Orbweaver spider</name>
    <name type="synonym">Epeira ventricosa</name>
    <dbReference type="NCBI Taxonomy" id="182803"/>
    <lineage>
        <taxon>Eukaryota</taxon>
        <taxon>Metazoa</taxon>
        <taxon>Ecdysozoa</taxon>
        <taxon>Arthropoda</taxon>
        <taxon>Chelicerata</taxon>
        <taxon>Arachnida</taxon>
        <taxon>Araneae</taxon>
        <taxon>Araneomorphae</taxon>
        <taxon>Entelegynae</taxon>
        <taxon>Araneoidea</taxon>
        <taxon>Araneidae</taxon>
        <taxon>Araneus</taxon>
    </lineage>
</organism>
<dbReference type="AlphaFoldDB" id="A0A4Y2FVC2"/>
<name>A0A4Y2FVC2_ARAVE</name>
<proteinExistence type="predicted"/>
<gene>
    <name evidence="1" type="ORF">AVEN_126367_1</name>
</gene>
<dbReference type="Proteomes" id="UP000499080">
    <property type="component" value="Unassembled WGS sequence"/>
</dbReference>
<keyword evidence="2" id="KW-1185">Reference proteome</keyword>
<evidence type="ECO:0000313" key="1">
    <source>
        <dbReference type="EMBL" id="GBM44947.1"/>
    </source>
</evidence>
<evidence type="ECO:0000313" key="2">
    <source>
        <dbReference type="Proteomes" id="UP000499080"/>
    </source>
</evidence>